<dbReference type="PANTHER" id="PTHR12461">
    <property type="entry name" value="HYPOXIA-INDUCIBLE FACTOR 1 ALPHA INHIBITOR-RELATED"/>
    <property type="match status" value="1"/>
</dbReference>
<evidence type="ECO:0000313" key="4">
    <source>
        <dbReference type="RefSeq" id="XP_013379797.1"/>
    </source>
</evidence>
<dbReference type="InParanoid" id="A0A1S3H1H9"/>
<evidence type="ECO:0000259" key="2">
    <source>
        <dbReference type="Pfam" id="PF13621"/>
    </source>
</evidence>
<evidence type="ECO:0000313" key="3">
    <source>
        <dbReference type="Proteomes" id="UP000085678"/>
    </source>
</evidence>
<accession>A0A1S3H1H9</accession>
<feature type="region of interest" description="Disordered" evidence="1">
    <location>
        <begin position="431"/>
        <end position="550"/>
    </location>
</feature>
<dbReference type="Proteomes" id="UP000085678">
    <property type="component" value="Unplaced"/>
</dbReference>
<dbReference type="KEGG" id="lak:106151217"/>
<feature type="compositionally biased region" description="Acidic residues" evidence="1">
    <location>
        <begin position="490"/>
        <end position="502"/>
    </location>
</feature>
<feature type="domain" description="Cupin-like" evidence="2">
    <location>
        <begin position="161"/>
        <end position="248"/>
    </location>
</feature>
<feature type="compositionally biased region" description="Polar residues" evidence="1">
    <location>
        <begin position="515"/>
        <end position="530"/>
    </location>
</feature>
<protein>
    <submittedName>
        <fullName evidence="4">Uncharacterized protein LOC106151217 isoform X1</fullName>
    </submittedName>
</protein>
<gene>
    <name evidence="4" type="primary">LOC106151217</name>
</gene>
<organism evidence="3 4">
    <name type="scientific">Lingula anatina</name>
    <name type="common">Brachiopod</name>
    <name type="synonym">Lingula unguis</name>
    <dbReference type="NCBI Taxonomy" id="7574"/>
    <lineage>
        <taxon>Eukaryota</taxon>
        <taxon>Metazoa</taxon>
        <taxon>Spiralia</taxon>
        <taxon>Lophotrochozoa</taxon>
        <taxon>Brachiopoda</taxon>
        <taxon>Linguliformea</taxon>
        <taxon>Lingulata</taxon>
        <taxon>Lingulida</taxon>
        <taxon>Linguloidea</taxon>
        <taxon>Lingulidae</taxon>
        <taxon>Lingula</taxon>
    </lineage>
</organism>
<dbReference type="SUPFAM" id="SSF51197">
    <property type="entry name" value="Clavaminate synthase-like"/>
    <property type="match status" value="1"/>
</dbReference>
<dbReference type="Pfam" id="PF13621">
    <property type="entry name" value="Cupin_8"/>
    <property type="match status" value="1"/>
</dbReference>
<dbReference type="PANTHER" id="PTHR12461:SF18">
    <property type="entry name" value="JMJC DOMAIN-CONTAINING PROTEIN"/>
    <property type="match status" value="1"/>
</dbReference>
<keyword evidence="3" id="KW-1185">Reference proteome</keyword>
<sequence length="550" mass="63375">MASKAKYTEKKRKSTVKPFGSGKRQREIETLKGFPKPSEFINEFVTPSSPAVFKEAAKKFPAHKRWQRDSYFLQKPQSATFWLEMDMESGLKDLTTFKKFLQTYRQNELKLIDVLPSYLHKDVLLPSCLLCGPILKQLSQHAFIMTNDEDRSPVLLRQEEDTITCLISGDRSEFTLVSSPRFKDKFPADLRKLDVEQVDLTQYPGLADVEYHKANLTTGDCVYIPAKWYYQVNSFSRTTEVEVTWRRQQKSTLMTEKSCKSTISGPPTLDKFHFNNLSRHENHMEHRILHNFIGFLRHDVRLTLKEFIEKMKKDKMLKNMTEWNDEYEDIANEVFDVLNLNTDEVFSLADIDALTPLSLEQMTGLLEDRMADFEEIMQDQNVASSAKSIGGKLFDQGALAKQEALLKKMIREATSKIQEFKKTAQAIEKSIHQSEEEIRQKEKEAYAAEHKDRSTNKSNKFGEKATKPDHKKKDHEVAYQTMDDSIKEAIEDEEEIIAEPDTIEPTTKAAETPAESGSLNQNQSSMISEQKNVKKKDIHSGSDRNVKDEL</sequence>
<dbReference type="STRING" id="7574.A0A1S3H1H9"/>
<dbReference type="RefSeq" id="XP_013379797.1">
    <property type="nucleotide sequence ID" value="XM_013524343.1"/>
</dbReference>
<evidence type="ECO:0000256" key="1">
    <source>
        <dbReference type="SAM" id="MobiDB-lite"/>
    </source>
</evidence>
<dbReference type="Gene3D" id="2.60.120.650">
    <property type="entry name" value="Cupin"/>
    <property type="match status" value="1"/>
</dbReference>
<feature type="compositionally biased region" description="Basic and acidic residues" evidence="1">
    <location>
        <begin position="538"/>
        <end position="550"/>
    </location>
</feature>
<dbReference type="GeneID" id="106151217"/>
<name>A0A1S3H1H9_LINAN</name>
<reference evidence="4" key="1">
    <citation type="submission" date="2025-08" db="UniProtKB">
        <authorList>
            <consortium name="RefSeq"/>
        </authorList>
    </citation>
    <scope>IDENTIFICATION</scope>
    <source>
        <tissue evidence="4">Gonads</tissue>
    </source>
</reference>
<dbReference type="AlphaFoldDB" id="A0A1S3H1H9"/>
<proteinExistence type="predicted"/>
<dbReference type="OMA" id="EYDEITH"/>
<dbReference type="InterPro" id="IPR041667">
    <property type="entry name" value="Cupin_8"/>
</dbReference>
<feature type="compositionally biased region" description="Basic and acidic residues" evidence="1">
    <location>
        <begin position="431"/>
        <end position="468"/>
    </location>
</feature>
<feature type="region of interest" description="Disordered" evidence="1">
    <location>
        <begin position="1"/>
        <end position="28"/>
    </location>
</feature>
<dbReference type="OrthoDB" id="415358at2759"/>